<dbReference type="RefSeq" id="WP_036859034.1">
    <property type="nucleotide sequence ID" value="NZ_UGTL01000001.1"/>
</dbReference>
<dbReference type="Gene3D" id="3.55.50.10">
    <property type="entry name" value="Baseplate protein-like domains"/>
    <property type="match status" value="1"/>
</dbReference>
<dbReference type="SUPFAM" id="SSF69349">
    <property type="entry name" value="Phage fibre proteins"/>
    <property type="match status" value="1"/>
</dbReference>
<dbReference type="InterPro" id="IPR037026">
    <property type="entry name" value="Vgr_OB-fold_dom_sf"/>
</dbReference>
<evidence type="ECO:0000259" key="1">
    <source>
        <dbReference type="Pfam" id="PF04717"/>
    </source>
</evidence>
<sequence>MDFLPNKPVAICIGGVELSSFKSLRLNQSINEHHYFEMLLDYEVGEVFQAATLTKSADWLGKSIAITIGERNFYGLVAQVGLHKSEGYTFLKVSGFSTTYRLEGDLHFASWNEKTLADIVEELAEKSNVQALVKPERSAKLEYECQYQESNFAFIQRLARQHFEWLYYDGEKLIFGKPELPSSITLDSKRDLNSLDICIQTGARALSSFAHLSGSNNTLNSSSPDEPTGLNKLGQHAFQESIKMFGPPANHYATSRVTNKGELDTYLQKKQQSDASMSHFITAESDYVGLMLGSVVDIKSTVQVTGVSYKEELLGAYLITEIVHFAEGDGGYSCQFTAIPASVKSLPTPDVPLPVAQPQMATVISNDDPKKQGRVQVRMNWQINGMKTSWVRVLSPDAGGSEKVSSNRGFVFIPEVGDQVMVAFRYNDPNRPYIQGSLFNGTNGGGGGADNNVKSLTTRSGVAVTLDDSKGSATIVDPSGSIVVLNGDNTISIKSADKITFESKEIEIKGNEKVKIEGTTEVYIKGEKTKLEGITEVEVTSTTKAGVTAPSTKVEGTAEVAINGATVNVDGTAMTNVKGGLLNLN</sequence>
<dbReference type="Proteomes" id="UP000254072">
    <property type="component" value="Unassembled WGS sequence"/>
</dbReference>
<dbReference type="SUPFAM" id="SSF69255">
    <property type="entry name" value="gp5 N-terminal domain-like"/>
    <property type="match status" value="1"/>
</dbReference>
<dbReference type="InterPro" id="IPR006531">
    <property type="entry name" value="Gp5/Vgr_OB"/>
</dbReference>
<dbReference type="SUPFAM" id="SSF69279">
    <property type="entry name" value="Phage tail proteins"/>
    <property type="match status" value="2"/>
</dbReference>
<feature type="domain" description="Gp5/Type VI secretion system Vgr protein OB-fold" evidence="1">
    <location>
        <begin position="360"/>
        <end position="439"/>
    </location>
</feature>
<gene>
    <name evidence="2" type="ORF">NCTC11157_01766</name>
</gene>
<dbReference type="Gene3D" id="2.40.50.230">
    <property type="entry name" value="Gp5 N-terminal domain"/>
    <property type="match status" value="1"/>
</dbReference>
<name>A0A379DZW7_9BACT</name>
<evidence type="ECO:0000313" key="3">
    <source>
        <dbReference type="Proteomes" id="UP000254072"/>
    </source>
</evidence>
<organism evidence="2 3">
    <name type="scientific">Prevotella disiens</name>
    <dbReference type="NCBI Taxonomy" id="28130"/>
    <lineage>
        <taxon>Bacteria</taxon>
        <taxon>Pseudomonadati</taxon>
        <taxon>Bacteroidota</taxon>
        <taxon>Bacteroidia</taxon>
        <taxon>Bacteroidales</taxon>
        <taxon>Prevotellaceae</taxon>
        <taxon>Prevotella</taxon>
    </lineage>
</organism>
<dbReference type="AlphaFoldDB" id="A0A379DZW7"/>
<proteinExistence type="predicted"/>
<accession>A0A379DZW7</accession>
<dbReference type="OrthoDB" id="1907165at2"/>
<dbReference type="Pfam" id="PF04717">
    <property type="entry name" value="Phage_base_V"/>
    <property type="match status" value="1"/>
</dbReference>
<dbReference type="EMBL" id="UGTL01000001">
    <property type="protein sequence ID" value="SUB86023.1"/>
    <property type="molecule type" value="Genomic_DNA"/>
</dbReference>
<protein>
    <submittedName>
        <fullName evidence="2">Uncharacterized protein conserved in bacteria</fullName>
    </submittedName>
</protein>
<reference evidence="2 3" key="1">
    <citation type="submission" date="2018-06" db="EMBL/GenBank/DDBJ databases">
        <authorList>
            <consortium name="Pathogen Informatics"/>
            <person name="Doyle S."/>
        </authorList>
    </citation>
    <scope>NUCLEOTIDE SEQUENCE [LARGE SCALE GENOMIC DNA]</scope>
    <source>
        <strain evidence="2 3">NCTC11157</strain>
    </source>
</reference>
<dbReference type="GeneID" id="91082938"/>
<dbReference type="Pfam" id="PF05954">
    <property type="entry name" value="Phage_GPD"/>
    <property type="match status" value="1"/>
</dbReference>
<evidence type="ECO:0000313" key="2">
    <source>
        <dbReference type="EMBL" id="SUB86023.1"/>
    </source>
</evidence>